<keyword evidence="3" id="KW-0808">Transferase</keyword>
<organism evidence="3 4">
    <name type="scientific">Hibiscus syriacus</name>
    <name type="common">Rose of Sharon</name>
    <dbReference type="NCBI Taxonomy" id="106335"/>
    <lineage>
        <taxon>Eukaryota</taxon>
        <taxon>Viridiplantae</taxon>
        <taxon>Streptophyta</taxon>
        <taxon>Embryophyta</taxon>
        <taxon>Tracheophyta</taxon>
        <taxon>Spermatophyta</taxon>
        <taxon>Magnoliopsida</taxon>
        <taxon>eudicotyledons</taxon>
        <taxon>Gunneridae</taxon>
        <taxon>Pentapetalae</taxon>
        <taxon>rosids</taxon>
        <taxon>malvids</taxon>
        <taxon>Malvales</taxon>
        <taxon>Malvaceae</taxon>
        <taxon>Malvoideae</taxon>
        <taxon>Hibiscus</taxon>
    </lineage>
</organism>
<dbReference type="InterPro" id="IPR022742">
    <property type="entry name" value="Hydrolase_4"/>
</dbReference>
<dbReference type="InterPro" id="IPR029058">
    <property type="entry name" value="AB_hydrolase_fold"/>
</dbReference>
<dbReference type="AlphaFoldDB" id="A0A6A3AYB7"/>
<name>A0A6A3AYB7_HIBSY</name>
<dbReference type="Pfam" id="PF12146">
    <property type="entry name" value="Hydrolase_4"/>
    <property type="match status" value="1"/>
</dbReference>
<feature type="domain" description="Serine aminopeptidase S33" evidence="2">
    <location>
        <begin position="90"/>
        <end position="163"/>
    </location>
</feature>
<reference evidence="3" key="1">
    <citation type="submission" date="2019-09" db="EMBL/GenBank/DDBJ databases">
        <title>Draft genome information of white flower Hibiscus syriacus.</title>
        <authorList>
            <person name="Kim Y.-M."/>
        </authorList>
    </citation>
    <scope>NUCLEOTIDE SEQUENCE [LARGE SCALE GENOMIC DNA]</scope>
    <source>
        <strain evidence="3">YM2019G1</strain>
    </source>
</reference>
<evidence type="ECO:0000313" key="4">
    <source>
        <dbReference type="Proteomes" id="UP000436088"/>
    </source>
</evidence>
<dbReference type="Proteomes" id="UP000436088">
    <property type="component" value="Unassembled WGS sequence"/>
</dbReference>
<dbReference type="InterPro" id="IPR050960">
    <property type="entry name" value="AB_hydrolase_4_sf"/>
</dbReference>
<dbReference type="Gene3D" id="3.40.50.1820">
    <property type="entry name" value="alpha/beta hydrolase"/>
    <property type="match status" value="1"/>
</dbReference>
<dbReference type="EMBL" id="VEPZ02000934">
    <property type="protein sequence ID" value="KAE8709784.1"/>
    <property type="molecule type" value="Genomic_DNA"/>
</dbReference>
<dbReference type="SUPFAM" id="SSF53474">
    <property type="entry name" value="alpha/beta-Hydrolases"/>
    <property type="match status" value="1"/>
</dbReference>
<comment type="caution">
    <text evidence="3">The sequence shown here is derived from an EMBL/GenBank/DDBJ whole genome shotgun (WGS) entry which is preliminary data.</text>
</comment>
<comment type="similarity">
    <text evidence="1">Belongs to the AB hydrolase superfamily. AB hydrolase 4 family.</text>
</comment>
<dbReference type="GO" id="GO:0034338">
    <property type="term" value="F:short-chain carboxylesterase activity"/>
    <property type="evidence" value="ECO:0007669"/>
    <property type="project" value="TreeGrafter"/>
</dbReference>
<keyword evidence="3" id="KW-0418">Kinase</keyword>
<dbReference type="PANTHER" id="PTHR10794:SF82">
    <property type="entry name" value="ALPHA_BETA-HYDROLASES SUPERFAMILY PROTEIN"/>
    <property type="match status" value="1"/>
</dbReference>
<keyword evidence="4" id="KW-1185">Reference proteome</keyword>
<dbReference type="GO" id="GO:0047372">
    <property type="term" value="F:monoacylglycerol lipase activity"/>
    <property type="evidence" value="ECO:0007669"/>
    <property type="project" value="TreeGrafter"/>
</dbReference>
<evidence type="ECO:0000256" key="1">
    <source>
        <dbReference type="ARBA" id="ARBA00010884"/>
    </source>
</evidence>
<protein>
    <submittedName>
        <fullName evidence="3">Serine/threonine-protein kinase PBS1</fullName>
    </submittedName>
</protein>
<dbReference type="GO" id="GO:0016301">
    <property type="term" value="F:kinase activity"/>
    <property type="evidence" value="ECO:0007669"/>
    <property type="project" value="UniProtKB-KW"/>
</dbReference>
<proteinExistence type="inferred from homology"/>
<evidence type="ECO:0000259" key="2">
    <source>
        <dbReference type="Pfam" id="PF12146"/>
    </source>
</evidence>
<sequence>MRLGKSGNKIIQQRKTDLRNQRFWAKGKSLRFKSHSSLIAIFPKITTPRLVPLSGTKFLLSSPNPCPHLQTSFSTLFGKAHSVTYRRDSSSPYAKHFAFNLARSGWNVVVSNHRGLGGVSPTSNCFYNAGWTEDLRKIIDHIHCEYPEAPLFAVGTSIGANILVN</sequence>
<dbReference type="PANTHER" id="PTHR10794">
    <property type="entry name" value="ABHYDROLASE DOMAIN-CONTAINING PROTEIN"/>
    <property type="match status" value="1"/>
</dbReference>
<evidence type="ECO:0000313" key="3">
    <source>
        <dbReference type="EMBL" id="KAE8709784.1"/>
    </source>
</evidence>
<gene>
    <name evidence="3" type="ORF">F3Y22_tig00110328pilonHSYRG00448</name>
</gene>
<accession>A0A6A3AYB7</accession>